<feature type="region of interest" description="Disordered" evidence="1">
    <location>
        <begin position="36"/>
        <end position="102"/>
    </location>
</feature>
<proteinExistence type="predicted"/>
<gene>
    <name evidence="2" type="ORF">FHS33_002814</name>
</gene>
<feature type="region of interest" description="Disordered" evidence="1">
    <location>
        <begin position="172"/>
        <end position="253"/>
    </location>
</feature>
<feature type="compositionally biased region" description="Basic residues" evidence="1">
    <location>
        <begin position="47"/>
        <end position="57"/>
    </location>
</feature>
<feature type="compositionally biased region" description="Basic residues" evidence="1">
    <location>
        <begin position="198"/>
        <end position="207"/>
    </location>
</feature>
<sequence>MRRPGGGGSRSRGTKVANRVGDGGCVDVERCGTHRVDRCVPPSAGRPRLRRRPRRTCRPAGGSDRSWSVRGSRDGGAWVGGVPTGRSMKCGGRAPSGGQSGWSTVLCRPGRAGTSMPWSAAVRRVPSCREGTAARPCWWWAECHARLRGAANPGSGGTPRRVRRRGRVDDVADASGAGRHDDHPAGEEHSVPGARPGTARRKRRRARPSAGSPGRRRGRGSGPARPAGGCTSSAARAARRRLTADRQRLTADG</sequence>
<reference evidence="2 3" key="1">
    <citation type="submission" date="2020-08" db="EMBL/GenBank/DDBJ databases">
        <title>Genomic Encyclopedia of Type Strains, Phase III (KMG-III): the genomes of soil and plant-associated and newly described type strains.</title>
        <authorList>
            <person name="Whitman W."/>
        </authorList>
    </citation>
    <scope>NUCLEOTIDE SEQUENCE [LARGE SCALE GENOMIC DNA]</scope>
    <source>
        <strain evidence="2 3">CECT 3271</strain>
    </source>
</reference>
<protein>
    <submittedName>
        <fullName evidence="2">Uncharacterized protein</fullName>
    </submittedName>
</protein>
<dbReference type="AlphaFoldDB" id="A0AA40SD85"/>
<feature type="region of interest" description="Disordered" evidence="1">
    <location>
        <begin position="148"/>
        <end position="167"/>
    </location>
</feature>
<feature type="compositionally biased region" description="Basic and acidic residues" evidence="1">
    <location>
        <begin position="242"/>
        <end position="253"/>
    </location>
</feature>
<evidence type="ECO:0000256" key="1">
    <source>
        <dbReference type="SAM" id="MobiDB-lite"/>
    </source>
</evidence>
<dbReference type="EMBL" id="JACJIE010000005">
    <property type="protein sequence ID" value="MBA8944376.1"/>
    <property type="molecule type" value="Genomic_DNA"/>
</dbReference>
<dbReference type="Proteomes" id="UP000530412">
    <property type="component" value="Unassembled WGS sequence"/>
</dbReference>
<name>A0AA40SD85_9ACTN</name>
<evidence type="ECO:0000313" key="2">
    <source>
        <dbReference type="EMBL" id="MBA8944376.1"/>
    </source>
</evidence>
<comment type="caution">
    <text evidence="2">The sequence shown here is derived from an EMBL/GenBank/DDBJ whole genome shotgun (WGS) entry which is preliminary data.</text>
</comment>
<accession>A0AA40SD85</accession>
<organism evidence="2 3">
    <name type="scientific">Streptomyces calvus</name>
    <dbReference type="NCBI Taxonomy" id="67282"/>
    <lineage>
        <taxon>Bacteria</taxon>
        <taxon>Bacillati</taxon>
        <taxon>Actinomycetota</taxon>
        <taxon>Actinomycetes</taxon>
        <taxon>Kitasatosporales</taxon>
        <taxon>Streptomycetaceae</taxon>
        <taxon>Streptomyces</taxon>
    </lineage>
</organism>
<evidence type="ECO:0000313" key="3">
    <source>
        <dbReference type="Proteomes" id="UP000530412"/>
    </source>
</evidence>
<feature type="compositionally biased region" description="Basic and acidic residues" evidence="1">
    <location>
        <begin position="178"/>
        <end position="190"/>
    </location>
</feature>